<name>A0ABN3VX03_9ACTN</name>
<feature type="compositionally biased region" description="Low complexity" evidence="1">
    <location>
        <begin position="57"/>
        <end position="71"/>
    </location>
</feature>
<accession>A0ABN3VX03</accession>
<protein>
    <submittedName>
        <fullName evidence="2">Uncharacterized protein</fullName>
    </submittedName>
</protein>
<proteinExistence type="predicted"/>
<feature type="region of interest" description="Disordered" evidence="1">
    <location>
        <begin position="57"/>
        <end position="81"/>
    </location>
</feature>
<organism evidence="2 3">
    <name type="scientific">Streptosporangium fragile</name>
    <dbReference type="NCBI Taxonomy" id="46186"/>
    <lineage>
        <taxon>Bacteria</taxon>
        <taxon>Bacillati</taxon>
        <taxon>Actinomycetota</taxon>
        <taxon>Actinomycetes</taxon>
        <taxon>Streptosporangiales</taxon>
        <taxon>Streptosporangiaceae</taxon>
        <taxon>Streptosporangium</taxon>
    </lineage>
</organism>
<feature type="region of interest" description="Disordered" evidence="1">
    <location>
        <begin position="1"/>
        <end position="31"/>
    </location>
</feature>
<feature type="compositionally biased region" description="Polar residues" evidence="1">
    <location>
        <begin position="1"/>
        <end position="16"/>
    </location>
</feature>
<evidence type="ECO:0000313" key="3">
    <source>
        <dbReference type="Proteomes" id="UP001500831"/>
    </source>
</evidence>
<evidence type="ECO:0000313" key="2">
    <source>
        <dbReference type="EMBL" id="GAA2872851.1"/>
    </source>
</evidence>
<reference evidence="2 3" key="1">
    <citation type="journal article" date="2019" name="Int. J. Syst. Evol. Microbiol.">
        <title>The Global Catalogue of Microorganisms (GCM) 10K type strain sequencing project: providing services to taxonomists for standard genome sequencing and annotation.</title>
        <authorList>
            <consortium name="The Broad Institute Genomics Platform"/>
            <consortium name="The Broad Institute Genome Sequencing Center for Infectious Disease"/>
            <person name="Wu L."/>
            <person name="Ma J."/>
        </authorList>
    </citation>
    <scope>NUCLEOTIDE SEQUENCE [LARGE SCALE GENOMIC DNA]</scope>
    <source>
        <strain evidence="2 3">JCM 6242</strain>
    </source>
</reference>
<gene>
    <name evidence="2" type="ORF">GCM10010517_33300</name>
</gene>
<keyword evidence="3" id="KW-1185">Reference proteome</keyword>
<dbReference type="EMBL" id="BAAAVI010000021">
    <property type="protein sequence ID" value="GAA2872851.1"/>
    <property type="molecule type" value="Genomic_DNA"/>
</dbReference>
<evidence type="ECO:0000256" key="1">
    <source>
        <dbReference type="SAM" id="MobiDB-lite"/>
    </source>
</evidence>
<dbReference type="Proteomes" id="UP001500831">
    <property type="component" value="Unassembled WGS sequence"/>
</dbReference>
<sequence length="81" mass="7764">MSTMRCPSQRSLTTRATPGLAAGQGPHGLLPPDGDGFGVAALLTEAVLAEAVTTPAAVSPAEAAAVPADAAGGPESPADQA</sequence>
<comment type="caution">
    <text evidence="2">The sequence shown here is derived from an EMBL/GenBank/DDBJ whole genome shotgun (WGS) entry which is preliminary data.</text>
</comment>